<keyword evidence="4" id="KW-1185">Reference proteome</keyword>
<reference evidence="3" key="1">
    <citation type="submission" date="2020-01" db="EMBL/GenBank/DDBJ databases">
        <authorList>
            <consortium name="DOE Joint Genome Institute"/>
            <person name="Haridas S."/>
            <person name="Albert R."/>
            <person name="Binder M."/>
            <person name="Bloem J."/>
            <person name="Labutti K."/>
            <person name="Salamov A."/>
            <person name="Andreopoulos B."/>
            <person name="Baker S.E."/>
            <person name="Barry K."/>
            <person name="Bills G."/>
            <person name="Bluhm B.H."/>
            <person name="Cannon C."/>
            <person name="Castanera R."/>
            <person name="Culley D.E."/>
            <person name="Daum C."/>
            <person name="Ezra D."/>
            <person name="Gonzalez J.B."/>
            <person name="Henrissat B."/>
            <person name="Kuo A."/>
            <person name="Liang C."/>
            <person name="Lipzen A."/>
            <person name="Lutzoni F."/>
            <person name="Magnuson J."/>
            <person name="Mondo S."/>
            <person name="Nolan M."/>
            <person name="Ohm R."/>
            <person name="Pangilinan J."/>
            <person name="Park H.-J."/>
            <person name="Ramirez L."/>
            <person name="Alfaro M."/>
            <person name="Sun H."/>
            <person name="Tritt A."/>
            <person name="Yoshinaga Y."/>
            <person name="Zwiers L.-H."/>
            <person name="Turgeon B.G."/>
            <person name="Goodwin S.B."/>
            <person name="Spatafora J.W."/>
            <person name="Crous P.W."/>
            <person name="Grigoriev I.V."/>
        </authorList>
    </citation>
    <scope>NUCLEOTIDE SEQUENCE</scope>
    <source>
        <strain evidence="3">IPT5</strain>
    </source>
</reference>
<protein>
    <submittedName>
        <fullName evidence="3">Uncharacterized protein</fullName>
    </submittedName>
</protein>
<gene>
    <name evidence="3" type="ORF">T440DRAFT_87528</name>
</gene>
<feature type="compositionally biased region" description="Basic residues" evidence="1">
    <location>
        <begin position="82"/>
        <end position="102"/>
    </location>
</feature>
<accession>A0A6A7B6P4</accession>
<sequence length="119" mass="13894">MMAKQNAKTHTHTHTHFTIKKCLQRCRYSNLSFSSLLILISTRLYILSSLHSKVTYMEERYSTRGTYVLSSHNSTKTYRGYQTKKPRTKTVRSRKKMGKTKKGSNLPWDPVRSVTRPPL</sequence>
<dbReference type="Proteomes" id="UP000799423">
    <property type="component" value="Unassembled WGS sequence"/>
</dbReference>
<feature type="transmembrane region" description="Helical" evidence="2">
    <location>
        <begin position="28"/>
        <end position="47"/>
    </location>
</feature>
<keyword evidence="2" id="KW-1133">Transmembrane helix</keyword>
<evidence type="ECO:0000313" key="4">
    <source>
        <dbReference type="Proteomes" id="UP000799423"/>
    </source>
</evidence>
<dbReference type="AlphaFoldDB" id="A0A6A7B6P4"/>
<evidence type="ECO:0000256" key="1">
    <source>
        <dbReference type="SAM" id="MobiDB-lite"/>
    </source>
</evidence>
<organism evidence="3 4">
    <name type="scientific">Plenodomus tracheiphilus IPT5</name>
    <dbReference type="NCBI Taxonomy" id="1408161"/>
    <lineage>
        <taxon>Eukaryota</taxon>
        <taxon>Fungi</taxon>
        <taxon>Dikarya</taxon>
        <taxon>Ascomycota</taxon>
        <taxon>Pezizomycotina</taxon>
        <taxon>Dothideomycetes</taxon>
        <taxon>Pleosporomycetidae</taxon>
        <taxon>Pleosporales</taxon>
        <taxon>Pleosporineae</taxon>
        <taxon>Leptosphaeriaceae</taxon>
        <taxon>Plenodomus</taxon>
    </lineage>
</organism>
<keyword evidence="2" id="KW-0472">Membrane</keyword>
<proteinExistence type="predicted"/>
<keyword evidence="2" id="KW-0812">Transmembrane</keyword>
<evidence type="ECO:0000313" key="3">
    <source>
        <dbReference type="EMBL" id="KAF2850417.1"/>
    </source>
</evidence>
<feature type="region of interest" description="Disordered" evidence="1">
    <location>
        <begin position="74"/>
        <end position="119"/>
    </location>
</feature>
<name>A0A6A7B6P4_9PLEO</name>
<evidence type="ECO:0000256" key="2">
    <source>
        <dbReference type="SAM" id="Phobius"/>
    </source>
</evidence>
<dbReference type="EMBL" id="MU006306">
    <property type="protein sequence ID" value="KAF2850417.1"/>
    <property type="molecule type" value="Genomic_DNA"/>
</dbReference>